<protein>
    <submittedName>
        <fullName evidence="4">Oxidoreductase</fullName>
    </submittedName>
</protein>
<accession>A0A2T4JXV1</accession>
<dbReference type="AlphaFoldDB" id="A0A2T4JXV1"/>
<comment type="similarity">
    <text evidence="1">Belongs to the short-chain dehydrogenases/reductases (SDR) family.</text>
</comment>
<reference evidence="4 5" key="1">
    <citation type="submission" date="2018-03" db="EMBL/GenBank/DDBJ databases">
        <title>Cereibacter changlensis.</title>
        <authorList>
            <person name="Meyer T.E."/>
            <person name="Miller S."/>
            <person name="Lodha T."/>
            <person name="Gandham S."/>
            <person name="Chintalapati S."/>
            <person name="Chintalapati V.R."/>
        </authorList>
    </citation>
    <scope>NUCLEOTIDE SEQUENCE [LARGE SCALE GENOMIC DNA]</scope>
    <source>
        <strain evidence="4 5">JA139</strain>
    </source>
</reference>
<evidence type="ECO:0000313" key="5">
    <source>
        <dbReference type="Proteomes" id="UP000241010"/>
    </source>
</evidence>
<dbReference type="InterPro" id="IPR002347">
    <property type="entry name" value="SDR_fam"/>
</dbReference>
<evidence type="ECO:0000313" key="4">
    <source>
        <dbReference type="EMBL" id="PTE22734.1"/>
    </source>
</evidence>
<feature type="domain" description="Ketoreductase" evidence="3">
    <location>
        <begin position="2"/>
        <end position="182"/>
    </location>
</feature>
<dbReference type="PROSITE" id="PS00061">
    <property type="entry name" value="ADH_SHORT"/>
    <property type="match status" value="1"/>
</dbReference>
<name>A0A2T4JXV1_9RHOB</name>
<keyword evidence="5" id="KW-1185">Reference proteome</keyword>
<dbReference type="InterPro" id="IPR057326">
    <property type="entry name" value="KR_dom"/>
</dbReference>
<dbReference type="EMBL" id="PZKG01000016">
    <property type="protein sequence ID" value="PTE22734.1"/>
    <property type="molecule type" value="Genomic_DNA"/>
</dbReference>
<dbReference type="GO" id="GO:0016491">
    <property type="term" value="F:oxidoreductase activity"/>
    <property type="evidence" value="ECO:0007669"/>
    <property type="project" value="UniProtKB-KW"/>
</dbReference>
<dbReference type="Proteomes" id="UP000241010">
    <property type="component" value="Unassembled WGS sequence"/>
</dbReference>
<dbReference type="PANTHER" id="PTHR44196">
    <property type="entry name" value="DEHYDROGENASE/REDUCTASE SDR FAMILY MEMBER 7B"/>
    <property type="match status" value="1"/>
</dbReference>
<keyword evidence="2" id="KW-0560">Oxidoreductase</keyword>
<dbReference type="RefSeq" id="WP_107662951.1">
    <property type="nucleotide sequence ID" value="NZ_PZKG01000016.1"/>
</dbReference>
<evidence type="ECO:0000256" key="1">
    <source>
        <dbReference type="ARBA" id="ARBA00006484"/>
    </source>
</evidence>
<comment type="caution">
    <text evidence="4">The sequence shown here is derived from an EMBL/GenBank/DDBJ whole genome shotgun (WGS) entry which is preliminary data.</text>
</comment>
<dbReference type="PANTHER" id="PTHR44196:SF2">
    <property type="entry name" value="SHORT-CHAIN DEHYDROGENASE-RELATED"/>
    <property type="match status" value="1"/>
</dbReference>
<proteinExistence type="inferred from homology"/>
<dbReference type="CDD" id="cd05233">
    <property type="entry name" value="SDR_c"/>
    <property type="match status" value="1"/>
</dbReference>
<sequence length="256" mass="27261">MTLAVITGASTGIGLELARCAAEDGCDLILCASEAEVEEVARSLERPGITVTAVVADLATAEGLDRLWEVMSGREVDYLMANAGRGLGHAFLEQDLDDIRKVIALNVTGTTQLLHRTLRKMRLRGEGRILITGSIAGLMPGSYQAVYNATKAYLDTLSWAIRNEVNDTQITVTCLMPGPTETEFFARADMEETPVGKADKDDPAMVARSGYKAMLAGSSGVTTGFMNKVQAALSGVVPDSVLAALHRRMAKPEDAA</sequence>
<evidence type="ECO:0000256" key="2">
    <source>
        <dbReference type="ARBA" id="ARBA00023002"/>
    </source>
</evidence>
<dbReference type="OrthoDB" id="9808814at2"/>
<dbReference type="Pfam" id="PF00106">
    <property type="entry name" value="adh_short"/>
    <property type="match status" value="1"/>
</dbReference>
<dbReference type="SMART" id="SM00822">
    <property type="entry name" value="PKS_KR"/>
    <property type="match status" value="1"/>
</dbReference>
<dbReference type="SUPFAM" id="SSF51735">
    <property type="entry name" value="NAD(P)-binding Rossmann-fold domains"/>
    <property type="match status" value="1"/>
</dbReference>
<dbReference type="InterPro" id="IPR036291">
    <property type="entry name" value="NAD(P)-bd_dom_sf"/>
</dbReference>
<gene>
    <name evidence="4" type="ORF">C5F48_05730</name>
</gene>
<dbReference type="GO" id="GO:0016020">
    <property type="term" value="C:membrane"/>
    <property type="evidence" value="ECO:0007669"/>
    <property type="project" value="TreeGrafter"/>
</dbReference>
<dbReference type="InterPro" id="IPR020904">
    <property type="entry name" value="Sc_DH/Rdtase_CS"/>
</dbReference>
<organism evidence="4 5">
    <name type="scientific">Cereibacter changlensis JA139</name>
    <dbReference type="NCBI Taxonomy" id="1188249"/>
    <lineage>
        <taxon>Bacteria</taxon>
        <taxon>Pseudomonadati</taxon>
        <taxon>Pseudomonadota</taxon>
        <taxon>Alphaproteobacteria</taxon>
        <taxon>Rhodobacterales</taxon>
        <taxon>Paracoccaceae</taxon>
        <taxon>Cereibacter</taxon>
    </lineage>
</organism>
<evidence type="ECO:0000259" key="3">
    <source>
        <dbReference type="SMART" id="SM00822"/>
    </source>
</evidence>
<dbReference type="PRINTS" id="PR00081">
    <property type="entry name" value="GDHRDH"/>
</dbReference>
<dbReference type="Gene3D" id="3.40.50.720">
    <property type="entry name" value="NAD(P)-binding Rossmann-like Domain"/>
    <property type="match status" value="1"/>
</dbReference>